<evidence type="ECO:0000313" key="3">
    <source>
        <dbReference type="EMBL" id="MCQ1538741.1"/>
    </source>
</evidence>
<accession>A0ABD4TJ72</accession>
<keyword evidence="2" id="KW-0067">ATP-binding</keyword>
<name>A0ABD4TJ72_9EURY</name>
<dbReference type="RefSeq" id="WP_255332692.1">
    <property type="nucleotide sequence ID" value="NZ_VOTZ01000013.1"/>
</dbReference>
<dbReference type="InterPro" id="IPR027417">
    <property type="entry name" value="P-loop_NTPase"/>
</dbReference>
<protein>
    <recommendedName>
        <fullName evidence="5">HTR-like protein</fullName>
    </recommendedName>
</protein>
<reference evidence="3 4" key="1">
    <citation type="submission" date="2019-08" db="EMBL/GenBank/DDBJ databases">
        <authorList>
            <person name="Chen S.-C."/>
            <person name="Lai M.-C."/>
            <person name="You Y.-T."/>
        </authorList>
    </citation>
    <scope>NUCLEOTIDE SEQUENCE [LARGE SCALE GENOMIC DNA]</scope>
    <source>
        <strain evidence="3 4">P2F9704a</strain>
    </source>
</reference>
<keyword evidence="4" id="KW-1185">Reference proteome</keyword>
<proteinExistence type="predicted"/>
<evidence type="ECO:0008006" key="5">
    <source>
        <dbReference type="Google" id="ProtNLM"/>
    </source>
</evidence>
<dbReference type="EMBL" id="VOTZ01000013">
    <property type="protein sequence ID" value="MCQ1538741.1"/>
    <property type="molecule type" value="Genomic_DNA"/>
</dbReference>
<evidence type="ECO:0000313" key="4">
    <source>
        <dbReference type="Proteomes" id="UP001524383"/>
    </source>
</evidence>
<organism evidence="3 4">
    <name type="scientific">Methanocalculus taiwanensis</name>
    <dbReference type="NCBI Taxonomy" id="106207"/>
    <lineage>
        <taxon>Archaea</taxon>
        <taxon>Methanobacteriati</taxon>
        <taxon>Methanobacteriota</taxon>
        <taxon>Stenosarchaea group</taxon>
        <taxon>Methanomicrobia</taxon>
        <taxon>Methanomicrobiales</taxon>
        <taxon>Methanocalculaceae</taxon>
        <taxon>Methanocalculus</taxon>
    </lineage>
</organism>
<dbReference type="SUPFAM" id="SSF52540">
    <property type="entry name" value="P-loop containing nucleoside triphosphate hydrolases"/>
    <property type="match status" value="1"/>
</dbReference>
<gene>
    <name evidence="3" type="ORF">FTO68_07060</name>
</gene>
<evidence type="ECO:0000256" key="2">
    <source>
        <dbReference type="ARBA" id="ARBA00022840"/>
    </source>
</evidence>
<comment type="caution">
    <text evidence="3">The sequence shown here is derived from an EMBL/GenBank/DDBJ whole genome shotgun (WGS) entry which is preliminary data.</text>
</comment>
<sequence length="276" mass="30749">MADQTRGRMPTGINSLDPVLNGGVVPGSLILLLSDIGAGSAEFAYTSLITLTRMGKDAGAGRMIPEDIRYISITRTKEDVTQEINRSFKSDLTAGIADRVTFLDLSSGYFDRSVVPANWYDGEGGIVARMQRKKPEHDSILADLIGVLEEGKHESLIIIDSLTDIAGLHFSPDKWNSLVAFLRGLQRIAKTWNSTIYLHLTKGILDSSRELEICDCADAVVHFKWEEGSGQRRQRIMYFMKFRGVMPYLEERDLVKFAVRISASAGFDVENIRMVI</sequence>
<dbReference type="PANTHER" id="PTHR43637">
    <property type="entry name" value="UPF0273 PROTEIN TM_0370"/>
    <property type="match status" value="1"/>
</dbReference>
<dbReference type="GO" id="GO:0005524">
    <property type="term" value="F:ATP binding"/>
    <property type="evidence" value="ECO:0007669"/>
    <property type="project" value="UniProtKB-KW"/>
</dbReference>
<keyword evidence="1" id="KW-0547">Nucleotide-binding</keyword>
<dbReference type="AlphaFoldDB" id="A0ABD4TJ72"/>
<dbReference type="Gene3D" id="3.40.50.300">
    <property type="entry name" value="P-loop containing nucleotide triphosphate hydrolases"/>
    <property type="match status" value="1"/>
</dbReference>
<evidence type="ECO:0000256" key="1">
    <source>
        <dbReference type="ARBA" id="ARBA00022741"/>
    </source>
</evidence>
<dbReference type="PANTHER" id="PTHR43637:SF3">
    <property type="entry name" value="FLAGELLA-RELATED PROTEIN H-RELATED"/>
    <property type="match status" value="1"/>
</dbReference>
<dbReference type="Proteomes" id="UP001524383">
    <property type="component" value="Unassembled WGS sequence"/>
</dbReference>